<feature type="compositionally biased region" description="Low complexity" evidence="2">
    <location>
        <begin position="50"/>
        <end position="59"/>
    </location>
</feature>
<feature type="coiled-coil region" evidence="1">
    <location>
        <begin position="272"/>
        <end position="299"/>
    </location>
</feature>
<organism evidence="3 4">
    <name type="scientific">Babesia ovata</name>
    <dbReference type="NCBI Taxonomy" id="189622"/>
    <lineage>
        <taxon>Eukaryota</taxon>
        <taxon>Sar</taxon>
        <taxon>Alveolata</taxon>
        <taxon>Apicomplexa</taxon>
        <taxon>Aconoidasida</taxon>
        <taxon>Piroplasmida</taxon>
        <taxon>Babesiidae</taxon>
        <taxon>Babesia</taxon>
    </lineage>
</organism>
<gene>
    <name evidence="3" type="ORF">BOVATA_046390</name>
</gene>
<feature type="region of interest" description="Disordered" evidence="2">
    <location>
        <begin position="91"/>
        <end position="110"/>
    </location>
</feature>
<dbReference type="SUPFAM" id="SSF58113">
    <property type="entry name" value="Apolipoprotein A-I"/>
    <property type="match status" value="1"/>
</dbReference>
<reference evidence="3 4" key="1">
    <citation type="journal article" date="2017" name="BMC Genomics">
        <title>Whole-genome assembly of Babesia ovata and comparative genomics between closely related pathogens.</title>
        <authorList>
            <person name="Yamagishi J."/>
            <person name="Asada M."/>
            <person name="Hakimi H."/>
            <person name="Tanaka T.Q."/>
            <person name="Sugimoto C."/>
            <person name="Kawazu S."/>
        </authorList>
    </citation>
    <scope>NUCLEOTIDE SEQUENCE [LARGE SCALE GENOMIC DNA]</scope>
    <source>
        <strain evidence="3 4">Miyake</strain>
    </source>
</reference>
<evidence type="ECO:0000256" key="1">
    <source>
        <dbReference type="SAM" id="Coils"/>
    </source>
</evidence>
<protein>
    <recommendedName>
        <fullName evidence="5">Extracellular matrix-binding ebh</fullName>
    </recommendedName>
</protein>
<accession>A0A2H6KJI1</accession>
<dbReference type="VEuPathDB" id="PiroplasmaDB:BOVATA_046390"/>
<dbReference type="RefSeq" id="XP_028869389.1">
    <property type="nucleotide sequence ID" value="XM_029013556.1"/>
</dbReference>
<feature type="region of interest" description="Disordered" evidence="2">
    <location>
        <begin position="47"/>
        <end position="83"/>
    </location>
</feature>
<sequence>MAITLKYMALTLKERALAGQLSGLIGGGKEVTDAIKNGIDIIINKYPDVKNNSKPNPSSKPHESVDTKQLEQEIKSTEEKKSQLEKEIESLKAKKAAEKDDSPVEPSKLKELEKVTSKVKDLQTLEKLCGYSKDLEQNKSTYDKSCNKLLTNLTDGLEKFLGYQETSKGYTGEGIVYSDLDRLCDGVMAFLHGVLDNIKPKLGQHNDKIREAIESLITHKHSGKNGFNTAIGAVVEGVKGYNEGVKASNRKVDEKFKSGVSAILPRDQEGNAGRVEEAKREVEAKLAECQEKAAEFNDAFNLATNSEMKNAVNDLNPKLHERVVVAAKAVKHESDRLTELSTKESEELRETEAKIRSVLQGLNDSVNRSITTQVKSLVKFLCSEVSAIKDKLVSISEMLGNYVEQLKRWISDADAFFQKVMKDVHKIEKNAPGILNQMNVEDKAKELQKKGEELHRRFEYAKNEVGHLVDAAKKKEVNELDTWSAAAGKVVGAAQGKCYLILGKSEIKDSGEPEIKKQADALQKKATDL</sequence>
<evidence type="ECO:0000313" key="4">
    <source>
        <dbReference type="Proteomes" id="UP000236319"/>
    </source>
</evidence>
<feature type="coiled-coil region" evidence="1">
    <location>
        <begin position="437"/>
        <end position="464"/>
    </location>
</feature>
<keyword evidence="4" id="KW-1185">Reference proteome</keyword>
<evidence type="ECO:0000256" key="2">
    <source>
        <dbReference type="SAM" id="MobiDB-lite"/>
    </source>
</evidence>
<dbReference type="OrthoDB" id="367021at2759"/>
<comment type="caution">
    <text evidence="3">The sequence shown here is derived from an EMBL/GenBank/DDBJ whole genome shotgun (WGS) entry which is preliminary data.</text>
</comment>
<dbReference type="GeneID" id="39876916"/>
<feature type="compositionally biased region" description="Basic and acidic residues" evidence="2">
    <location>
        <begin position="60"/>
        <end position="83"/>
    </location>
</feature>
<evidence type="ECO:0008006" key="5">
    <source>
        <dbReference type="Google" id="ProtNLM"/>
    </source>
</evidence>
<proteinExistence type="predicted"/>
<evidence type="ECO:0000313" key="3">
    <source>
        <dbReference type="EMBL" id="GBE63146.1"/>
    </source>
</evidence>
<dbReference type="EMBL" id="BDSA01000017">
    <property type="protein sequence ID" value="GBE63146.1"/>
    <property type="molecule type" value="Genomic_DNA"/>
</dbReference>
<dbReference type="Proteomes" id="UP000236319">
    <property type="component" value="Unassembled WGS sequence"/>
</dbReference>
<dbReference type="AlphaFoldDB" id="A0A2H6KJI1"/>
<name>A0A2H6KJI1_9APIC</name>
<keyword evidence="1" id="KW-0175">Coiled coil</keyword>